<feature type="transmembrane region" description="Helical" evidence="2">
    <location>
        <begin position="987"/>
        <end position="1006"/>
    </location>
</feature>
<evidence type="ECO:0000313" key="4">
    <source>
        <dbReference type="EMBL" id="KAL3811440.1"/>
    </source>
</evidence>
<evidence type="ECO:0000256" key="1">
    <source>
        <dbReference type="SAM" id="MobiDB-lite"/>
    </source>
</evidence>
<keyword evidence="2" id="KW-0472">Membrane</keyword>
<evidence type="ECO:0000313" key="5">
    <source>
        <dbReference type="Proteomes" id="UP001530377"/>
    </source>
</evidence>
<name>A0ABD3RTP8_9STRA</name>
<proteinExistence type="predicted"/>
<dbReference type="PANTHER" id="PTHR13018">
    <property type="entry name" value="PROBABLE MEMBRANE PROTEIN DUF221-RELATED"/>
    <property type="match status" value="1"/>
</dbReference>
<accession>A0ABD3RTP8</accession>
<keyword evidence="2" id="KW-0812">Transmembrane</keyword>
<dbReference type="InterPro" id="IPR027815">
    <property type="entry name" value="CSC1/OSCA1-like_cyt"/>
</dbReference>
<keyword evidence="5" id="KW-1185">Reference proteome</keyword>
<organism evidence="4 5">
    <name type="scientific">Cyclostephanos tholiformis</name>
    <dbReference type="NCBI Taxonomy" id="382380"/>
    <lineage>
        <taxon>Eukaryota</taxon>
        <taxon>Sar</taxon>
        <taxon>Stramenopiles</taxon>
        <taxon>Ochrophyta</taxon>
        <taxon>Bacillariophyta</taxon>
        <taxon>Coscinodiscophyceae</taxon>
        <taxon>Thalassiosirophycidae</taxon>
        <taxon>Stephanodiscales</taxon>
        <taxon>Stephanodiscaceae</taxon>
        <taxon>Cyclostephanos</taxon>
    </lineage>
</organism>
<dbReference type="AlphaFoldDB" id="A0ABD3RTP8"/>
<evidence type="ECO:0000259" key="3">
    <source>
        <dbReference type="Pfam" id="PF14703"/>
    </source>
</evidence>
<dbReference type="InterPro" id="IPR045122">
    <property type="entry name" value="Csc1-like"/>
</dbReference>
<dbReference type="Pfam" id="PF14703">
    <property type="entry name" value="PHM7_cyt"/>
    <property type="match status" value="1"/>
</dbReference>
<sequence>FIKKIDEKTTTTTTTTTKTTTMTHRRKTSPSSSFVAFASFGCLFAVSSSSSLRLADAADVSDAQYQYCDNSTLIADGGASVAIITWDSVAPTSIFAFSVGILCLLLYEMYRRDPLVNKYVYDRRRLTQPDRCPPPLMISRSLWRGGDDDDCPSTRRCRGGSVDPALLELLFINLDPEYVIYSRLAYDANVVRESRGIYACCRTGRYHRNCLGNYRGRPSRVPPSSSTAANRIDDDGYEFYPEYEWEYSHIYRVDDDDVAYSIGRRNAGCAHPAITVEEGNGGDCPNLSFSPSLPAGEDHEVVPREEDSYSAIPTATSTTSPTKRKTAYDLFPEDDPRRRFANSRVCDHDGVGAWGKRSLVHIIERVGGSDTPTRGDDDVPEEDDDSCRGVTSRDAILQNLDDEKDDRPMPPSCVAGSTMASDSIDDDDDDRVVGKIEPLECGPVVEEDDGSDDDGIISSSPHCESSGRNSMLIDTRVVVDDGIEAGEGGRSSTTGYPHAKVLFHAAGISQLAQRPRNPLIPDEIDAGYLSLTINRIPDGSKVIAWIVLLTIFLYLYILRMLWIEWEVFIKLRHDFLARGDTHFFEHPTYLRKYQNTCIVECVPKSHRSDTNLKDVFESLFPGQIEHAEMLIDTSKLEGIMQKRRVMIEKYDSIDAKYRYERFVSKNRFDGSEAGKPVIKIGGLCSGKKQDALEYYNTKITELEELASKEYDAIIEARMKCHKNSLVKPPDGDDVRESISFPTSKLNRLYTLLVSKNVRKASREDAGCFYGTGIVTFNSIAGKQCAVQCNLSGQPDWMITEDAPDPRDVFWSNAGVDLVNMEKRKILVQLVLLSGIIGWSYFVSFVQKIVKASVEEITTEGEIINLVKDAVTFFLECPEVFLKYLANGILGQAPYFMNLIILATGQETLLQLLQWRSLIKHALFRPLINLNAKSRRYHDWLNTAPAFEESFVFGFFAPVLSYGLMIAMIFASILIFSGILALKEFPKLAIGFLFAMMVITYCVSTSIEHKFVLHSQHLPISIARIHDEEEVALLGDSQMQHDGGENFLYRHPILKHENWNSRHTWNFH</sequence>
<keyword evidence="2" id="KW-1133">Transmembrane helix</keyword>
<feature type="transmembrane region" description="Helical" evidence="2">
    <location>
        <begin position="950"/>
        <end position="975"/>
    </location>
</feature>
<dbReference type="EMBL" id="JALLPB020000260">
    <property type="protein sequence ID" value="KAL3811440.1"/>
    <property type="molecule type" value="Genomic_DNA"/>
</dbReference>
<feature type="region of interest" description="Disordered" evidence="1">
    <location>
        <begin position="365"/>
        <end position="429"/>
    </location>
</feature>
<reference evidence="4 5" key="1">
    <citation type="submission" date="2024-10" db="EMBL/GenBank/DDBJ databases">
        <title>Updated reference genomes for cyclostephanoid diatoms.</title>
        <authorList>
            <person name="Roberts W.R."/>
            <person name="Alverson A.J."/>
        </authorList>
    </citation>
    <scope>NUCLEOTIDE SEQUENCE [LARGE SCALE GENOMIC DNA]</scope>
    <source>
        <strain evidence="4 5">AJA228-03</strain>
    </source>
</reference>
<comment type="caution">
    <text evidence="4">The sequence shown here is derived from an EMBL/GenBank/DDBJ whole genome shotgun (WGS) entry which is preliminary data.</text>
</comment>
<feature type="non-terminal residue" evidence="4">
    <location>
        <position position="1"/>
    </location>
</feature>
<evidence type="ECO:0000256" key="2">
    <source>
        <dbReference type="SAM" id="Phobius"/>
    </source>
</evidence>
<feature type="domain" description="CSC1/OSCA1-like cytosolic" evidence="3">
    <location>
        <begin position="595"/>
        <end position="713"/>
    </location>
</feature>
<feature type="region of interest" description="Disordered" evidence="1">
    <location>
        <begin position="442"/>
        <end position="468"/>
    </location>
</feature>
<gene>
    <name evidence="4" type="ORF">ACHAXA_007595</name>
</gene>
<dbReference type="Proteomes" id="UP001530377">
    <property type="component" value="Unassembled WGS sequence"/>
</dbReference>
<feature type="compositionally biased region" description="Acidic residues" evidence="1">
    <location>
        <begin position="445"/>
        <end position="455"/>
    </location>
</feature>
<feature type="transmembrane region" description="Helical" evidence="2">
    <location>
        <begin position="542"/>
        <end position="562"/>
    </location>
</feature>
<dbReference type="PANTHER" id="PTHR13018:SF5">
    <property type="entry name" value="RE44586P"/>
    <property type="match status" value="1"/>
</dbReference>
<protein>
    <recommendedName>
        <fullName evidence="3">CSC1/OSCA1-like cytosolic domain-containing protein</fullName>
    </recommendedName>
</protein>